<protein>
    <submittedName>
        <fullName evidence="1">Uncharacterized protein</fullName>
    </submittedName>
</protein>
<keyword evidence="2" id="KW-1185">Reference proteome</keyword>
<dbReference type="EMBL" id="AKHW03000533">
    <property type="protein sequence ID" value="KYO45812.1"/>
    <property type="molecule type" value="Genomic_DNA"/>
</dbReference>
<comment type="caution">
    <text evidence="1">The sequence shown here is derived from an EMBL/GenBank/DDBJ whole genome shotgun (WGS) entry which is preliminary data.</text>
</comment>
<evidence type="ECO:0000313" key="1">
    <source>
        <dbReference type="EMBL" id="KYO45812.1"/>
    </source>
</evidence>
<sequence length="96" mass="10302">MTGAQWQQAQTSQGALGKAEVPCVHGSNPRLAAVPLHAGCIWDPWSHTIFGMAHPPAVVLLPPCFRPLVVFHQLCASLCSCPPGIEKQEDSAGYVW</sequence>
<reference evidence="1 2" key="1">
    <citation type="journal article" date="2012" name="Genome Biol.">
        <title>Sequencing three crocodilian genomes to illuminate the evolution of archosaurs and amniotes.</title>
        <authorList>
            <person name="St John J.A."/>
            <person name="Braun E.L."/>
            <person name="Isberg S.R."/>
            <person name="Miles L.G."/>
            <person name="Chong A.Y."/>
            <person name="Gongora J."/>
            <person name="Dalzell P."/>
            <person name="Moran C."/>
            <person name="Bed'hom B."/>
            <person name="Abzhanov A."/>
            <person name="Burgess S.C."/>
            <person name="Cooksey A.M."/>
            <person name="Castoe T.A."/>
            <person name="Crawford N.G."/>
            <person name="Densmore L.D."/>
            <person name="Drew J.C."/>
            <person name="Edwards S.V."/>
            <person name="Faircloth B.C."/>
            <person name="Fujita M.K."/>
            <person name="Greenwold M.J."/>
            <person name="Hoffmann F.G."/>
            <person name="Howard J.M."/>
            <person name="Iguchi T."/>
            <person name="Janes D.E."/>
            <person name="Khan S.Y."/>
            <person name="Kohno S."/>
            <person name="de Koning A.J."/>
            <person name="Lance S.L."/>
            <person name="McCarthy F.M."/>
            <person name="McCormack J.E."/>
            <person name="Merchant M.E."/>
            <person name="Peterson D.G."/>
            <person name="Pollock D.D."/>
            <person name="Pourmand N."/>
            <person name="Raney B.J."/>
            <person name="Roessler K.A."/>
            <person name="Sanford J.R."/>
            <person name="Sawyer R.H."/>
            <person name="Schmidt C.J."/>
            <person name="Triplett E.W."/>
            <person name="Tuberville T.D."/>
            <person name="Venegas-Anaya M."/>
            <person name="Howard J.T."/>
            <person name="Jarvis E.D."/>
            <person name="Guillette L.J.Jr."/>
            <person name="Glenn T.C."/>
            <person name="Green R.E."/>
            <person name="Ray D.A."/>
        </authorList>
    </citation>
    <scope>NUCLEOTIDE SEQUENCE [LARGE SCALE GENOMIC DNA]</scope>
    <source>
        <strain evidence="1">KSC_2009_1</strain>
    </source>
</reference>
<organism evidence="1 2">
    <name type="scientific">Alligator mississippiensis</name>
    <name type="common">American alligator</name>
    <dbReference type="NCBI Taxonomy" id="8496"/>
    <lineage>
        <taxon>Eukaryota</taxon>
        <taxon>Metazoa</taxon>
        <taxon>Chordata</taxon>
        <taxon>Craniata</taxon>
        <taxon>Vertebrata</taxon>
        <taxon>Euteleostomi</taxon>
        <taxon>Archelosauria</taxon>
        <taxon>Archosauria</taxon>
        <taxon>Crocodylia</taxon>
        <taxon>Alligatoridae</taxon>
        <taxon>Alligatorinae</taxon>
        <taxon>Alligator</taxon>
    </lineage>
</organism>
<gene>
    <name evidence="1" type="ORF">Y1Q_0021453</name>
</gene>
<proteinExistence type="predicted"/>
<dbReference type="AlphaFoldDB" id="A0A151P9V3"/>
<dbReference type="Proteomes" id="UP000050525">
    <property type="component" value="Unassembled WGS sequence"/>
</dbReference>
<name>A0A151P9V3_ALLMI</name>
<evidence type="ECO:0000313" key="2">
    <source>
        <dbReference type="Proteomes" id="UP000050525"/>
    </source>
</evidence>
<accession>A0A151P9V3</accession>